<dbReference type="Proteomes" id="UP000272117">
    <property type="component" value="Unassembled WGS sequence"/>
</dbReference>
<accession>A0A3M9MDE2</accession>
<gene>
    <name evidence="1" type="ORF">EFB08_18745</name>
</gene>
<evidence type="ECO:0000313" key="2">
    <source>
        <dbReference type="Proteomes" id="UP000272117"/>
    </source>
</evidence>
<proteinExistence type="predicted"/>
<dbReference type="EMBL" id="RJJD01000015">
    <property type="protein sequence ID" value="RNI23569.1"/>
    <property type="molecule type" value="Genomic_DNA"/>
</dbReference>
<keyword evidence="2" id="KW-1185">Reference proteome</keyword>
<reference evidence="1 2" key="1">
    <citation type="submission" date="2018-11" db="EMBL/GenBank/DDBJ databases">
        <title>Rufibacter latericius sp. nov., isolated from water in Baiyang Lake.</title>
        <authorList>
            <person name="Yang Y."/>
        </authorList>
    </citation>
    <scope>NUCLEOTIDE SEQUENCE [LARGE SCALE GENOMIC DNA]</scope>
    <source>
        <strain evidence="1 2">R-22-1c-1</strain>
    </source>
</reference>
<name>A0A3M9MDE2_9BACT</name>
<organism evidence="1 2">
    <name type="scientific">Rufibacter latericius</name>
    <dbReference type="NCBI Taxonomy" id="2487040"/>
    <lineage>
        <taxon>Bacteria</taxon>
        <taxon>Pseudomonadati</taxon>
        <taxon>Bacteroidota</taxon>
        <taxon>Cytophagia</taxon>
        <taxon>Cytophagales</taxon>
        <taxon>Hymenobacteraceae</taxon>
        <taxon>Rufibacter</taxon>
    </lineage>
</organism>
<dbReference type="AlphaFoldDB" id="A0A3M9MDE2"/>
<sequence>MTLLLCSFLVASCGNDDEEEVAPLDNQIEYENNRYALTVGLSFDLGPIGFVENSNTHYAQAFIIADTATATQDPNMYLELYLFSSGATAFKTGTFEFADLSNETSEEAAEAKYQGKNFFIESFFYKDANDDQEFDEDTETFSITGGTVTISGTPSNYTIECDVQLENNQGLKAHYSGDIVPISTDPDDDDATAQMRKAPKAMPFKFKTPAFINQ</sequence>
<comment type="caution">
    <text evidence="1">The sequence shown here is derived from an EMBL/GenBank/DDBJ whole genome shotgun (WGS) entry which is preliminary data.</text>
</comment>
<protein>
    <submittedName>
        <fullName evidence="1">Uncharacterized protein</fullName>
    </submittedName>
</protein>
<evidence type="ECO:0000313" key="1">
    <source>
        <dbReference type="EMBL" id="RNI23569.1"/>
    </source>
</evidence>